<dbReference type="Gene3D" id="3.20.20.190">
    <property type="entry name" value="Phosphatidylinositol (PI) phosphodiesterase"/>
    <property type="match status" value="1"/>
</dbReference>
<dbReference type="CDD" id="cd08563">
    <property type="entry name" value="GDPD_TtGDE_like"/>
    <property type="match status" value="1"/>
</dbReference>
<sequence length="243" mass="27422">MKTKVWAHRGASAYAPENTLEAFSLAVRQGADGVELDVQMTKDGELVVIHDETIDRTSGGHGRVMDHTLSELKKMKFNRTHPEYENAAIPTLEEVYELLKPAGLEINVEIKTGIIFYPEIEKRLCRLEQEKGMEGRIIYSSFNHYSAMKMKELNPRARVGLLYSDGFQNVPQYAAKLGADALHPALYNLQYPGFVEECRARGLLLHVWTVDRQEDIRRLAEAGIDAVITNRPDVARRIVDGGK</sequence>
<dbReference type="Proteomes" id="UP000823891">
    <property type="component" value="Unassembled WGS sequence"/>
</dbReference>
<accession>A0A9D2NCF8</accession>
<organism evidence="2 3">
    <name type="scientific">Candidatus Eisenbergiella merdavium</name>
    <dbReference type="NCBI Taxonomy" id="2838551"/>
    <lineage>
        <taxon>Bacteria</taxon>
        <taxon>Bacillati</taxon>
        <taxon>Bacillota</taxon>
        <taxon>Clostridia</taxon>
        <taxon>Lachnospirales</taxon>
        <taxon>Lachnospiraceae</taxon>
        <taxon>Eisenbergiella</taxon>
    </lineage>
</organism>
<dbReference type="Pfam" id="PF03009">
    <property type="entry name" value="GDPD"/>
    <property type="match status" value="1"/>
</dbReference>
<dbReference type="PANTHER" id="PTHR46211">
    <property type="entry name" value="GLYCEROPHOSPHORYL DIESTER PHOSPHODIESTERASE"/>
    <property type="match status" value="1"/>
</dbReference>
<dbReference type="PROSITE" id="PS51704">
    <property type="entry name" value="GP_PDE"/>
    <property type="match status" value="1"/>
</dbReference>
<dbReference type="InterPro" id="IPR017946">
    <property type="entry name" value="PLC-like_Pdiesterase_TIM-brl"/>
</dbReference>
<reference evidence="2" key="1">
    <citation type="journal article" date="2021" name="PeerJ">
        <title>Extensive microbial diversity within the chicken gut microbiome revealed by metagenomics and culture.</title>
        <authorList>
            <person name="Gilroy R."/>
            <person name="Ravi A."/>
            <person name="Getino M."/>
            <person name="Pursley I."/>
            <person name="Horton D.L."/>
            <person name="Alikhan N.F."/>
            <person name="Baker D."/>
            <person name="Gharbi K."/>
            <person name="Hall N."/>
            <person name="Watson M."/>
            <person name="Adriaenssens E.M."/>
            <person name="Foster-Nyarko E."/>
            <person name="Jarju S."/>
            <person name="Secka A."/>
            <person name="Antonio M."/>
            <person name="Oren A."/>
            <person name="Chaudhuri R.R."/>
            <person name="La Ragione R."/>
            <person name="Hildebrand F."/>
            <person name="Pallen M.J."/>
        </authorList>
    </citation>
    <scope>NUCLEOTIDE SEQUENCE</scope>
    <source>
        <strain evidence="2">USAMLcec2-132</strain>
    </source>
</reference>
<reference evidence="2" key="2">
    <citation type="submission" date="2021-04" db="EMBL/GenBank/DDBJ databases">
        <authorList>
            <person name="Gilroy R."/>
        </authorList>
    </citation>
    <scope>NUCLEOTIDE SEQUENCE</scope>
    <source>
        <strain evidence="2">USAMLcec2-132</strain>
    </source>
</reference>
<dbReference type="InterPro" id="IPR030395">
    <property type="entry name" value="GP_PDE_dom"/>
</dbReference>
<dbReference type="AlphaFoldDB" id="A0A9D2NCF8"/>
<dbReference type="PANTHER" id="PTHR46211:SF1">
    <property type="entry name" value="GLYCEROPHOSPHODIESTER PHOSPHODIESTERASE, CYTOPLASMIC"/>
    <property type="match status" value="1"/>
</dbReference>
<protein>
    <submittedName>
        <fullName evidence="2">Glycerophosphodiester phosphodiesterase</fullName>
    </submittedName>
</protein>
<evidence type="ECO:0000259" key="1">
    <source>
        <dbReference type="PROSITE" id="PS51704"/>
    </source>
</evidence>
<evidence type="ECO:0000313" key="2">
    <source>
        <dbReference type="EMBL" id="HJC22223.1"/>
    </source>
</evidence>
<gene>
    <name evidence="2" type="ORF">H9761_00785</name>
</gene>
<dbReference type="GO" id="GO:0006629">
    <property type="term" value="P:lipid metabolic process"/>
    <property type="evidence" value="ECO:0007669"/>
    <property type="project" value="InterPro"/>
</dbReference>
<dbReference type="EMBL" id="DWWS01000006">
    <property type="protein sequence ID" value="HJC22223.1"/>
    <property type="molecule type" value="Genomic_DNA"/>
</dbReference>
<evidence type="ECO:0000313" key="3">
    <source>
        <dbReference type="Proteomes" id="UP000823891"/>
    </source>
</evidence>
<comment type="caution">
    <text evidence="2">The sequence shown here is derived from an EMBL/GenBank/DDBJ whole genome shotgun (WGS) entry which is preliminary data.</text>
</comment>
<dbReference type="GO" id="GO:0008081">
    <property type="term" value="F:phosphoric diester hydrolase activity"/>
    <property type="evidence" value="ECO:0007669"/>
    <property type="project" value="InterPro"/>
</dbReference>
<feature type="domain" description="GP-PDE" evidence="1">
    <location>
        <begin position="3"/>
        <end position="239"/>
    </location>
</feature>
<proteinExistence type="predicted"/>
<dbReference type="SUPFAM" id="SSF51695">
    <property type="entry name" value="PLC-like phosphodiesterases"/>
    <property type="match status" value="1"/>
</dbReference>
<name>A0A9D2NCF8_9FIRM</name>